<dbReference type="GO" id="GO:0043022">
    <property type="term" value="F:ribosome binding"/>
    <property type="evidence" value="ECO:0007669"/>
    <property type="project" value="TreeGrafter"/>
</dbReference>
<name>A0AAD9INF5_PROWI</name>
<dbReference type="SUPFAM" id="SSF54980">
    <property type="entry name" value="EF-G C-terminal domain-like"/>
    <property type="match status" value="2"/>
</dbReference>
<evidence type="ECO:0000256" key="5">
    <source>
        <dbReference type="ARBA" id="ARBA00022768"/>
    </source>
</evidence>
<dbReference type="InterPro" id="IPR014721">
    <property type="entry name" value="Ribsml_uS5_D2-typ_fold_subgr"/>
</dbReference>
<dbReference type="InterPro" id="IPR000795">
    <property type="entry name" value="T_Tr_GTP-bd_dom"/>
</dbReference>
<evidence type="ECO:0000256" key="1">
    <source>
        <dbReference type="ARBA" id="ARBA00004496"/>
    </source>
</evidence>
<evidence type="ECO:0000259" key="12">
    <source>
        <dbReference type="SMART" id="SM00838"/>
    </source>
</evidence>
<keyword evidence="5" id="KW-0251">Elongation factor</keyword>
<dbReference type="FunFam" id="2.40.30.10:FF:000010">
    <property type="entry name" value="Translation elongation factor 2"/>
    <property type="match status" value="1"/>
</dbReference>
<dbReference type="Gene3D" id="3.90.1430.10">
    <property type="entry name" value="Yeast translation eEF2 (G' domain)"/>
    <property type="match status" value="1"/>
</dbReference>
<dbReference type="Pfam" id="PF00679">
    <property type="entry name" value="EFG_C"/>
    <property type="match status" value="1"/>
</dbReference>
<dbReference type="InterPro" id="IPR000640">
    <property type="entry name" value="EFG_V-like"/>
</dbReference>
<dbReference type="InterPro" id="IPR009000">
    <property type="entry name" value="Transl_B-barrel_sf"/>
</dbReference>
<reference evidence="14" key="1">
    <citation type="submission" date="2021-01" db="EMBL/GenBank/DDBJ databases">
        <authorList>
            <person name="Eckstrom K.M.E."/>
        </authorList>
    </citation>
    <scope>NUCLEOTIDE SEQUENCE</scope>
    <source>
        <strain evidence="14">UVCC 0001</strain>
    </source>
</reference>
<dbReference type="Gene3D" id="3.30.1490.120">
    <property type="entry name" value="RNA polymerase Rpb7-like, N-terminal domain"/>
    <property type="match status" value="1"/>
</dbReference>
<dbReference type="FunFam" id="3.30.70.870:FF:000002">
    <property type="entry name" value="Translation elongation factor 2"/>
    <property type="match status" value="1"/>
</dbReference>
<evidence type="ECO:0000256" key="6">
    <source>
        <dbReference type="ARBA" id="ARBA00022801"/>
    </source>
</evidence>
<dbReference type="GO" id="GO:0000428">
    <property type="term" value="C:DNA-directed RNA polymerase complex"/>
    <property type="evidence" value="ECO:0007669"/>
    <property type="project" value="UniProtKB-KW"/>
</dbReference>
<dbReference type="Pfam" id="PF03144">
    <property type="entry name" value="GTP_EFTU_D2"/>
    <property type="match status" value="1"/>
</dbReference>
<dbReference type="Gene3D" id="2.40.30.10">
    <property type="entry name" value="Translation factors"/>
    <property type="match status" value="1"/>
</dbReference>
<comment type="caution">
    <text evidence="14">The sequence shown here is derived from an EMBL/GenBank/DDBJ whole genome shotgun (WGS) entry which is preliminary data.</text>
</comment>
<dbReference type="AlphaFoldDB" id="A0AAD9INF5"/>
<evidence type="ECO:0000256" key="4">
    <source>
        <dbReference type="ARBA" id="ARBA00022741"/>
    </source>
</evidence>
<dbReference type="GO" id="GO:0005525">
    <property type="term" value="F:GTP binding"/>
    <property type="evidence" value="ECO:0007669"/>
    <property type="project" value="UniProtKB-KW"/>
</dbReference>
<dbReference type="PANTHER" id="PTHR42908:SF10">
    <property type="entry name" value="EUKARYOTIC TRANSLATION ELONGATION FACTOR 2"/>
    <property type="match status" value="1"/>
</dbReference>
<dbReference type="EMBL" id="JASFZW010000002">
    <property type="protein sequence ID" value="KAK2079657.1"/>
    <property type="molecule type" value="Genomic_DNA"/>
</dbReference>
<dbReference type="CDD" id="cd16268">
    <property type="entry name" value="EF2_II"/>
    <property type="match status" value="1"/>
</dbReference>
<accession>A0AAD9INF5</accession>
<dbReference type="InterPro" id="IPR020568">
    <property type="entry name" value="Ribosomal_Su5_D2-typ_SF"/>
</dbReference>
<dbReference type="GO" id="GO:0003746">
    <property type="term" value="F:translation elongation factor activity"/>
    <property type="evidence" value="ECO:0007669"/>
    <property type="project" value="UniProtKB-KW"/>
</dbReference>
<dbReference type="InterPro" id="IPR036898">
    <property type="entry name" value="RNA_pol_Rpb7-like_N_sf"/>
</dbReference>
<dbReference type="InterPro" id="IPR027417">
    <property type="entry name" value="P-loop_NTPase"/>
</dbReference>
<dbReference type="SUPFAM" id="SSF52540">
    <property type="entry name" value="P-loop containing nucleoside triphosphate hydrolases"/>
    <property type="match status" value="1"/>
</dbReference>
<dbReference type="SMART" id="SM00889">
    <property type="entry name" value="EFG_IV"/>
    <property type="match status" value="1"/>
</dbReference>
<dbReference type="FunFam" id="3.30.70.240:FF:000003">
    <property type="entry name" value="Translation elongation factor 2"/>
    <property type="match status" value="1"/>
</dbReference>
<keyword evidence="4" id="KW-0547">Nucleotide-binding</keyword>
<evidence type="ECO:0008006" key="16">
    <source>
        <dbReference type="Google" id="ProtNLM"/>
    </source>
</evidence>
<keyword evidence="2" id="KW-0240">DNA-directed RNA polymerase</keyword>
<gene>
    <name evidence="14" type="ORF">QBZ16_002052</name>
</gene>
<dbReference type="InterPro" id="IPR035647">
    <property type="entry name" value="EFG_III/V"/>
</dbReference>
<keyword evidence="3" id="KW-0963">Cytoplasm</keyword>
<dbReference type="CDD" id="cd16261">
    <property type="entry name" value="EF2_snRNP_III"/>
    <property type="match status" value="1"/>
</dbReference>
<evidence type="ECO:0000256" key="3">
    <source>
        <dbReference type="ARBA" id="ARBA00022490"/>
    </source>
</evidence>
<keyword evidence="9" id="KW-0804">Transcription</keyword>
<dbReference type="GO" id="GO:1990904">
    <property type="term" value="C:ribonucleoprotein complex"/>
    <property type="evidence" value="ECO:0007669"/>
    <property type="project" value="TreeGrafter"/>
</dbReference>
<dbReference type="InterPro" id="IPR004161">
    <property type="entry name" value="EFTu-like_2"/>
</dbReference>
<evidence type="ECO:0000259" key="13">
    <source>
        <dbReference type="SMART" id="SM00889"/>
    </source>
</evidence>
<evidence type="ECO:0000256" key="9">
    <source>
        <dbReference type="ARBA" id="ARBA00023163"/>
    </source>
</evidence>
<dbReference type="Gene3D" id="3.30.70.870">
    <property type="entry name" value="Elongation Factor G (Translational Gtpase), domain 3"/>
    <property type="match status" value="1"/>
</dbReference>
<keyword evidence="15" id="KW-1185">Reference proteome</keyword>
<dbReference type="PANTHER" id="PTHR42908">
    <property type="entry name" value="TRANSLATION ELONGATION FACTOR-RELATED"/>
    <property type="match status" value="1"/>
</dbReference>
<evidence type="ECO:0000313" key="14">
    <source>
        <dbReference type="EMBL" id="KAK2079657.1"/>
    </source>
</evidence>
<sequence>MSDGTLTVAKARYSEDLGGIVLAYDDPTILSAKAPVQPYFPYLHVDATASVLLFNPVPKTRLVAPVTKVGRDYIGLLLAGIVNVTIPAGEIRAEFDSEPINSRWVSSKDPSHSISVSDNVVFDVVRTTQNGQFVSLVGSLRLAGTGNLEAVEAARPNGDHKKKRKEHAAKGETPSVKKPKIRALMEFKNNIRNMSVIAHVTAALRITDGALVVVDCIEGVCVQTETVLRQALGERIRPVLTINKIDRCFLELMLDPEEAYLSFRRVIENANVIMATYADEALGDTQVHPEAGTVSFSAGLHGWAFTLTVFAKLYGKKFGTDHKKMMEKLWGDNFFDPATKKWTKKETGSATCKRGFCQFIYEPIRTIIDAAMADNKTKLFALLEKLEVLSLLKSEDKELTGKPLMKRMMIWHLPSPATAQKYRVDVLYEGPLDDAYATSIRNCDADGPLMMYVSKMIPAADKGRFFAFGRVFSGRIATGRKVRIMGPNFVPGQKKDLYVKTVQRTVLCMGRRQEAVEDVPCGNTVALVGLDQFITKNATLTDEKCEDAHTIKAMKFSVSPVVRVAVEPKHASDLPKLVEGLKRLAKSDPMVQCSIEETGEHIIAGAGELHLEICLKDLQDDFMGGAEIRVSEPVVAFRETVNAMSDHIVMSKSPNKHNRIYLQARPMEEGLAEAIDEGRVGPRDDPKIRSKILSEEFDWDKEIAKKIWAFGPDTTGPNMLTDVTKGVQYLNEIKDSAVAAFQWATKEGVLAEENMRGIVFEVCDVVLHADAIHRGGGQIIPTARRAMYAAQLTAQPRLLEPVYLVEIQCPEQAMGGVYSVLNQKRGMVFEEAQRPGTPIFNLKAYLPVIESFGFTGTLRAATAGQAFPQSVFDHWEAMGSDPLNSGSQSNELVLGIRKRKGLKPEPAPLGEYEDKL</sequence>
<feature type="domain" description="Translation elongation factor EFG/EF2" evidence="13">
    <location>
        <begin position="679"/>
        <end position="795"/>
    </location>
</feature>
<dbReference type="CDD" id="cd04096">
    <property type="entry name" value="eEF2_snRNP_like_C"/>
    <property type="match status" value="1"/>
</dbReference>
<dbReference type="GO" id="GO:0003924">
    <property type="term" value="F:GTPase activity"/>
    <property type="evidence" value="ECO:0007669"/>
    <property type="project" value="InterPro"/>
</dbReference>
<dbReference type="InterPro" id="IPR005517">
    <property type="entry name" value="Transl_elong_EFG/EF2_IV"/>
</dbReference>
<evidence type="ECO:0000256" key="7">
    <source>
        <dbReference type="ARBA" id="ARBA00022917"/>
    </source>
</evidence>
<evidence type="ECO:0000256" key="2">
    <source>
        <dbReference type="ARBA" id="ARBA00022478"/>
    </source>
</evidence>
<comment type="catalytic activity">
    <reaction evidence="10">
        <text>GTP + H2O = GDP + phosphate + H(+)</text>
        <dbReference type="Rhea" id="RHEA:19669"/>
        <dbReference type="ChEBI" id="CHEBI:15377"/>
        <dbReference type="ChEBI" id="CHEBI:15378"/>
        <dbReference type="ChEBI" id="CHEBI:37565"/>
        <dbReference type="ChEBI" id="CHEBI:43474"/>
        <dbReference type="ChEBI" id="CHEBI:58189"/>
    </reaction>
    <physiologicalReaction direction="left-to-right" evidence="10">
        <dbReference type="Rhea" id="RHEA:19670"/>
    </physiologicalReaction>
</comment>
<evidence type="ECO:0000256" key="8">
    <source>
        <dbReference type="ARBA" id="ARBA00023134"/>
    </source>
</evidence>
<evidence type="ECO:0000256" key="11">
    <source>
        <dbReference type="SAM" id="MobiDB-lite"/>
    </source>
</evidence>
<evidence type="ECO:0000256" key="10">
    <source>
        <dbReference type="ARBA" id="ARBA00049117"/>
    </source>
</evidence>
<evidence type="ECO:0000313" key="15">
    <source>
        <dbReference type="Proteomes" id="UP001255856"/>
    </source>
</evidence>
<dbReference type="Gene3D" id="3.30.230.10">
    <property type="match status" value="1"/>
</dbReference>
<dbReference type="Proteomes" id="UP001255856">
    <property type="component" value="Unassembled WGS sequence"/>
</dbReference>
<proteinExistence type="predicted"/>
<dbReference type="Gene3D" id="3.40.50.300">
    <property type="entry name" value="P-loop containing nucleotide triphosphate hydrolases"/>
    <property type="match status" value="1"/>
</dbReference>
<keyword evidence="6" id="KW-0378">Hydrolase</keyword>
<dbReference type="Gene3D" id="3.30.70.240">
    <property type="match status" value="1"/>
</dbReference>
<dbReference type="GO" id="GO:0005829">
    <property type="term" value="C:cytosol"/>
    <property type="evidence" value="ECO:0007669"/>
    <property type="project" value="TreeGrafter"/>
</dbReference>
<dbReference type="SMART" id="SM00838">
    <property type="entry name" value="EFG_C"/>
    <property type="match status" value="1"/>
</dbReference>
<dbReference type="SUPFAM" id="SSF54211">
    <property type="entry name" value="Ribosomal protein S5 domain 2-like"/>
    <property type="match status" value="1"/>
</dbReference>
<keyword evidence="8" id="KW-0342">GTP-binding</keyword>
<dbReference type="FunFam" id="3.30.230.10:FF:000006">
    <property type="entry name" value="Translation elongation factor 2"/>
    <property type="match status" value="1"/>
</dbReference>
<comment type="subcellular location">
    <subcellularLocation>
        <location evidence="1">Cytoplasm</location>
    </subcellularLocation>
</comment>
<dbReference type="Gene3D" id="2.40.50.1060">
    <property type="match status" value="1"/>
</dbReference>
<dbReference type="CDD" id="cd01681">
    <property type="entry name" value="aeEF2_snRNP_like_IV"/>
    <property type="match status" value="1"/>
</dbReference>
<dbReference type="Pfam" id="PF00009">
    <property type="entry name" value="GTP_EFTU"/>
    <property type="match status" value="1"/>
</dbReference>
<dbReference type="InterPro" id="IPR041095">
    <property type="entry name" value="EFG_II"/>
</dbReference>
<dbReference type="SUPFAM" id="SSF50447">
    <property type="entry name" value="Translation proteins"/>
    <property type="match status" value="1"/>
</dbReference>
<feature type="domain" description="Elongation factor EFG" evidence="12">
    <location>
        <begin position="797"/>
        <end position="886"/>
    </location>
</feature>
<protein>
    <recommendedName>
        <fullName evidence="16">Elongation factor 2</fullName>
    </recommendedName>
</protein>
<keyword evidence="7" id="KW-0648">Protein biosynthesis</keyword>
<organism evidence="14 15">
    <name type="scientific">Prototheca wickerhamii</name>
    <dbReference type="NCBI Taxonomy" id="3111"/>
    <lineage>
        <taxon>Eukaryota</taxon>
        <taxon>Viridiplantae</taxon>
        <taxon>Chlorophyta</taxon>
        <taxon>core chlorophytes</taxon>
        <taxon>Trebouxiophyceae</taxon>
        <taxon>Chlorellales</taxon>
        <taxon>Chlorellaceae</taxon>
        <taxon>Prototheca</taxon>
    </lineage>
</organism>
<dbReference type="Pfam" id="PF14492">
    <property type="entry name" value="EFG_III"/>
    <property type="match status" value="1"/>
</dbReference>
<feature type="region of interest" description="Disordered" evidence="11">
    <location>
        <begin position="155"/>
        <end position="176"/>
    </location>
</feature>
<dbReference type="Pfam" id="PF03764">
    <property type="entry name" value="EFG_IV"/>
    <property type="match status" value="1"/>
</dbReference>
<dbReference type="FunFam" id="3.90.1430.10:FF:000003">
    <property type="entry name" value="Elongation factor 2"/>
    <property type="match status" value="1"/>
</dbReference>